<dbReference type="PANTHER" id="PTHR47024:SF1">
    <property type="entry name" value="GLYCOSYLTRANSFERASE FAMILY 92 PROTEIN"/>
    <property type="match status" value="1"/>
</dbReference>
<dbReference type="Proteomes" id="UP001175271">
    <property type="component" value="Unassembled WGS sequence"/>
</dbReference>
<evidence type="ECO:0000313" key="7">
    <source>
        <dbReference type="EMBL" id="KAK0411452.1"/>
    </source>
</evidence>
<name>A0AA39LVT1_9BILA</name>
<gene>
    <name evidence="7" type="ORF">QR680_005659</name>
</gene>
<protein>
    <recommendedName>
        <fullName evidence="6">Glycosyltransferase family 92 protein</fullName>
        <ecNumber evidence="6">2.4.1.-</ecNumber>
    </recommendedName>
</protein>
<evidence type="ECO:0000256" key="4">
    <source>
        <dbReference type="ARBA" id="ARBA00022679"/>
    </source>
</evidence>
<comment type="similarity">
    <text evidence="2 6">Belongs to the glycosyltransferase 92 family.</text>
</comment>
<dbReference type="PANTHER" id="PTHR47024">
    <property type="entry name" value="BIOFILM ABSENT ON HEAD (AFTER YERSINIA EXPOSURE)-RELATED"/>
    <property type="match status" value="1"/>
</dbReference>
<dbReference type="GO" id="GO:0016020">
    <property type="term" value="C:membrane"/>
    <property type="evidence" value="ECO:0007669"/>
    <property type="project" value="UniProtKB-SubCell"/>
</dbReference>
<evidence type="ECO:0000313" key="8">
    <source>
        <dbReference type="Proteomes" id="UP001175271"/>
    </source>
</evidence>
<dbReference type="EMBL" id="JAUCMV010000003">
    <property type="protein sequence ID" value="KAK0411452.1"/>
    <property type="molecule type" value="Genomic_DNA"/>
</dbReference>
<dbReference type="Pfam" id="PF01697">
    <property type="entry name" value="Glyco_transf_92"/>
    <property type="match status" value="1"/>
</dbReference>
<evidence type="ECO:0000256" key="5">
    <source>
        <dbReference type="ARBA" id="ARBA00023136"/>
    </source>
</evidence>
<dbReference type="AlphaFoldDB" id="A0AA39LVT1"/>
<comment type="caution">
    <text evidence="7">The sequence shown here is derived from an EMBL/GenBank/DDBJ whole genome shotgun (WGS) entry which is preliminary data.</text>
</comment>
<proteinExistence type="inferred from homology"/>
<reference evidence="7" key="1">
    <citation type="submission" date="2023-06" db="EMBL/GenBank/DDBJ databases">
        <title>Genomic analysis of the entomopathogenic nematode Steinernema hermaphroditum.</title>
        <authorList>
            <person name="Schwarz E.M."/>
            <person name="Heppert J.K."/>
            <person name="Baniya A."/>
            <person name="Schwartz H.T."/>
            <person name="Tan C.-H."/>
            <person name="Antoshechkin I."/>
            <person name="Sternberg P.W."/>
            <person name="Goodrich-Blair H."/>
            <person name="Dillman A.R."/>
        </authorList>
    </citation>
    <scope>NUCLEOTIDE SEQUENCE</scope>
    <source>
        <strain evidence="7">PS9179</strain>
        <tissue evidence="7">Whole animal</tissue>
    </source>
</reference>
<sequence length="464" mass="52626">MPPQRRIFGVLFAALLGGILLYLSLASSQLPRNRFLEQRLLEANPLEDDSLIVYRGYLDRRNKSRTLARILVFGRCPSVRFRLYVGSMQAEVVPIEGQCPWKWAPRCEWNSFLLTADISHSPSHKEVEATPFPPLRPLLVLLSLSGRSLRIPLLPYPEERSSGLSVCVPPLYWFSNWPALVHFVELWRLQGASHFFVYVHSISRVTREVLRFYEHQNVVTVVTWNELPSRKGLDPNLSLYRLGHSLAHNDCVFRSPSRFVALVDVDEFVVPLSNATLLEFLSEMVSERPLAGSFVFGHSKLRFLGPNGDSDDFSWIQKTVHEEGNGPSKAIFLPDRTEILLTHQVRSHFSPFSAVHVPSEAALLFHARSNWAQHDAPGNFSRIDLFAKEEVEAVDSAHTDVLRFLRRAGVENPAPNRNVSFFVQVCLKGWKERGCKVPSVACFDALHGAEEWSFARDSGDYAIL</sequence>
<dbReference type="EC" id="2.4.1.-" evidence="6"/>
<dbReference type="GO" id="GO:0016757">
    <property type="term" value="F:glycosyltransferase activity"/>
    <property type="evidence" value="ECO:0007669"/>
    <property type="project" value="UniProtKB-UniRule"/>
</dbReference>
<comment type="subcellular location">
    <subcellularLocation>
        <location evidence="1">Membrane</location>
        <topology evidence="1">Single-pass membrane protein</topology>
    </subcellularLocation>
</comment>
<organism evidence="7 8">
    <name type="scientific">Steinernema hermaphroditum</name>
    <dbReference type="NCBI Taxonomy" id="289476"/>
    <lineage>
        <taxon>Eukaryota</taxon>
        <taxon>Metazoa</taxon>
        <taxon>Ecdysozoa</taxon>
        <taxon>Nematoda</taxon>
        <taxon>Chromadorea</taxon>
        <taxon>Rhabditida</taxon>
        <taxon>Tylenchina</taxon>
        <taxon>Panagrolaimomorpha</taxon>
        <taxon>Strongyloidoidea</taxon>
        <taxon>Steinernematidae</taxon>
        <taxon>Steinernema</taxon>
    </lineage>
</organism>
<evidence type="ECO:0000256" key="6">
    <source>
        <dbReference type="RuleBase" id="RU366017"/>
    </source>
</evidence>
<keyword evidence="3 6" id="KW-0328">Glycosyltransferase</keyword>
<evidence type="ECO:0000256" key="2">
    <source>
        <dbReference type="ARBA" id="ARBA00007647"/>
    </source>
</evidence>
<keyword evidence="5" id="KW-0472">Membrane</keyword>
<accession>A0AA39LVT1</accession>
<dbReference type="InterPro" id="IPR008166">
    <property type="entry name" value="Glyco_transf_92"/>
</dbReference>
<evidence type="ECO:0000256" key="3">
    <source>
        <dbReference type="ARBA" id="ARBA00022676"/>
    </source>
</evidence>
<keyword evidence="4 6" id="KW-0808">Transferase</keyword>
<keyword evidence="8" id="KW-1185">Reference proteome</keyword>
<evidence type="ECO:0000256" key="1">
    <source>
        <dbReference type="ARBA" id="ARBA00004167"/>
    </source>
</evidence>